<evidence type="ECO:0000313" key="2">
    <source>
        <dbReference type="Proteomes" id="UP000214646"/>
    </source>
</evidence>
<protein>
    <submittedName>
        <fullName evidence="1">Uncharacterized protein</fullName>
    </submittedName>
</protein>
<organism evidence="1 2">
    <name type="scientific">Fimbriiglobus ruber</name>
    <dbReference type="NCBI Taxonomy" id="1908690"/>
    <lineage>
        <taxon>Bacteria</taxon>
        <taxon>Pseudomonadati</taxon>
        <taxon>Planctomycetota</taxon>
        <taxon>Planctomycetia</taxon>
        <taxon>Gemmatales</taxon>
        <taxon>Gemmataceae</taxon>
        <taxon>Fimbriiglobus</taxon>
    </lineage>
</organism>
<name>A0A225DIQ0_9BACT</name>
<reference evidence="2" key="1">
    <citation type="submission" date="2017-06" db="EMBL/GenBank/DDBJ databases">
        <title>Genome analysis of Fimbriiglobus ruber SP5, the first member of the order Planctomycetales with confirmed chitinolytic capability.</title>
        <authorList>
            <person name="Ravin N.V."/>
            <person name="Rakitin A.L."/>
            <person name="Ivanova A.A."/>
            <person name="Beletsky A.V."/>
            <person name="Kulichevskaya I.S."/>
            <person name="Mardanov A.V."/>
            <person name="Dedysh S.N."/>
        </authorList>
    </citation>
    <scope>NUCLEOTIDE SEQUENCE [LARGE SCALE GENOMIC DNA]</scope>
    <source>
        <strain evidence="2">SP5</strain>
    </source>
</reference>
<dbReference type="EMBL" id="NIDE01000017">
    <property type="protein sequence ID" value="OWK35997.1"/>
    <property type="molecule type" value="Genomic_DNA"/>
</dbReference>
<proteinExistence type="predicted"/>
<gene>
    <name evidence="1" type="ORF">FRUB_08560</name>
</gene>
<dbReference type="Proteomes" id="UP000214646">
    <property type="component" value="Unassembled WGS sequence"/>
</dbReference>
<sequence length="40" mass="4194">MTAAIPMTPTKSTAAITLTSRRGDRFAGDFGRSVDILAPV</sequence>
<keyword evidence="2" id="KW-1185">Reference proteome</keyword>
<dbReference type="AlphaFoldDB" id="A0A225DIQ0"/>
<evidence type="ECO:0000313" key="1">
    <source>
        <dbReference type="EMBL" id="OWK35997.1"/>
    </source>
</evidence>
<accession>A0A225DIQ0</accession>
<comment type="caution">
    <text evidence="1">The sequence shown here is derived from an EMBL/GenBank/DDBJ whole genome shotgun (WGS) entry which is preliminary data.</text>
</comment>